<dbReference type="EMBL" id="FNHF01000002">
    <property type="protein sequence ID" value="SDM25125.1"/>
    <property type="molecule type" value="Genomic_DNA"/>
</dbReference>
<name>A0A1G9RRJ2_9BACI</name>
<dbReference type="PANTHER" id="PTHR12110:SF21">
    <property type="entry name" value="XYLOSE ISOMERASE-LIKE TIM BARREL DOMAIN-CONTAINING PROTEIN"/>
    <property type="match status" value="1"/>
</dbReference>
<protein>
    <submittedName>
        <fullName evidence="2">Sugar phosphate isomerase/epimerase</fullName>
    </submittedName>
</protein>
<evidence type="ECO:0000313" key="3">
    <source>
        <dbReference type="Proteomes" id="UP000182347"/>
    </source>
</evidence>
<organism evidence="2 3">
    <name type="scientific">Sediminibacillus halophilus</name>
    <dbReference type="NCBI Taxonomy" id="482461"/>
    <lineage>
        <taxon>Bacteria</taxon>
        <taxon>Bacillati</taxon>
        <taxon>Bacillota</taxon>
        <taxon>Bacilli</taxon>
        <taxon>Bacillales</taxon>
        <taxon>Bacillaceae</taxon>
        <taxon>Sediminibacillus</taxon>
    </lineage>
</organism>
<dbReference type="RefSeq" id="WP_074598734.1">
    <property type="nucleotide sequence ID" value="NZ_FNHF01000002.1"/>
</dbReference>
<dbReference type="Gene3D" id="3.20.20.150">
    <property type="entry name" value="Divalent-metal-dependent TIM barrel enzymes"/>
    <property type="match status" value="1"/>
</dbReference>
<dbReference type="AlphaFoldDB" id="A0A1G9RRJ2"/>
<dbReference type="Pfam" id="PF01261">
    <property type="entry name" value="AP_endonuc_2"/>
    <property type="match status" value="1"/>
</dbReference>
<gene>
    <name evidence="2" type="ORF">SAMN05216244_2077</name>
</gene>
<dbReference type="STRING" id="482461.SAMN05216244_2077"/>
<dbReference type="InterPro" id="IPR013022">
    <property type="entry name" value="Xyl_isomerase-like_TIM-brl"/>
</dbReference>
<evidence type="ECO:0000313" key="2">
    <source>
        <dbReference type="EMBL" id="SDM25125.1"/>
    </source>
</evidence>
<accession>A0A1G9RRJ2</accession>
<keyword evidence="2" id="KW-0413">Isomerase</keyword>
<feature type="domain" description="Xylose isomerase-like TIM barrel" evidence="1">
    <location>
        <begin position="51"/>
        <end position="266"/>
    </location>
</feature>
<dbReference type="InterPro" id="IPR050312">
    <property type="entry name" value="IolE/XylAMocC-like"/>
</dbReference>
<sequence>MRKQNYELKTERINKAFQRLKEERPEKMETRLNLSWSNWGFGLESLEESVKRLKNAGIDYIELHGNHYGADLGYKTDETLDILRHYDMKVSGVCGMFSAENDLSSNVPGKRQAAIEYIKRELDFAHAVNGEYLLVVPGAVGRPKAYDDTEFERSVETLRGLGNLFIEKGIKAAIEPVRAAEVSFVHTIGEAKSYIEAINHKGIGHINGDIYHMQSEEAHIGEAILEAGDQLVNLHLADSNRGALGEGFMDIDTIIKSLYLIGFNQPGKYVTPEPLGPGGDPYPAMNAKPDKQKLDFLVNQTSSYFREREEELLSIDRG</sequence>
<dbReference type="GO" id="GO:0016853">
    <property type="term" value="F:isomerase activity"/>
    <property type="evidence" value="ECO:0007669"/>
    <property type="project" value="UniProtKB-KW"/>
</dbReference>
<dbReference type="PANTHER" id="PTHR12110">
    <property type="entry name" value="HYDROXYPYRUVATE ISOMERASE"/>
    <property type="match status" value="1"/>
</dbReference>
<dbReference type="Proteomes" id="UP000182347">
    <property type="component" value="Unassembled WGS sequence"/>
</dbReference>
<proteinExistence type="predicted"/>
<dbReference type="InterPro" id="IPR036237">
    <property type="entry name" value="Xyl_isomerase-like_sf"/>
</dbReference>
<keyword evidence="3" id="KW-1185">Reference proteome</keyword>
<evidence type="ECO:0000259" key="1">
    <source>
        <dbReference type="Pfam" id="PF01261"/>
    </source>
</evidence>
<reference evidence="3" key="1">
    <citation type="submission" date="2016-10" db="EMBL/GenBank/DDBJ databases">
        <authorList>
            <person name="Varghese N."/>
            <person name="Submissions S."/>
        </authorList>
    </citation>
    <scope>NUCLEOTIDE SEQUENCE [LARGE SCALE GENOMIC DNA]</scope>
    <source>
        <strain evidence="3">CGMCC 1.6199</strain>
    </source>
</reference>
<dbReference type="SUPFAM" id="SSF51658">
    <property type="entry name" value="Xylose isomerase-like"/>
    <property type="match status" value="1"/>
</dbReference>